<dbReference type="InterPro" id="IPR023090">
    <property type="entry name" value="UPF0702_alpha/beta_dom_sf"/>
</dbReference>
<organism evidence="8 9">
    <name type="scientific">Bacillus cereus</name>
    <dbReference type="NCBI Taxonomy" id="1396"/>
    <lineage>
        <taxon>Bacteria</taxon>
        <taxon>Bacillati</taxon>
        <taxon>Bacillota</taxon>
        <taxon>Bacilli</taxon>
        <taxon>Bacillales</taxon>
        <taxon>Bacillaceae</taxon>
        <taxon>Bacillus</taxon>
        <taxon>Bacillus cereus group</taxon>
    </lineage>
</organism>
<name>A0A2A8J2S7_BACCE</name>
<dbReference type="EMBL" id="NUMG01000031">
    <property type="protein sequence ID" value="PGT98774.1"/>
    <property type="molecule type" value="Genomic_DNA"/>
</dbReference>
<accession>A0A2A8J2S7</accession>
<feature type="domain" description="YetF C-terminal" evidence="7">
    <location>
        <begin position="78"/>
        <end position="208"/>
    </location>
</feature>
<dbReference type="RefSeq" id="WP_088231090.1">
    <property type="nucleotide sequence ID" value="NZ_JARXKI010000002.1"/>
</dbReference>
<evidence type="ECO:0000256" key="5">
    <source>
        <dbReference type="ARBA" id="ARBA00022989"/>
    </source>
</evidence>
<comment type="similarity">
    <text evidence="2">Belongs to the UPF0702 family.</text>
</comment>
<reference evidence="8 9" key="1">
    <citation type="submission" date="2017-09" db="EMBL/GenBank/DDBJ databases">
        <title>Large-scale bioinformatics analysis of Bacillus genomes uncovers conserved roles of natural products in bacterial physiology.</title>
        <authorList>
            <consortium name="Agbiome Team Llc"/>
            <person name="Bleich R.M."/>
            <person name="Grubbs K.J."/>
            <person name="Santa Maria K.C."/>
            <person name="Allen S.E."/>
            <person name="Farag S."/>
            <person name="Shank E.A."/>
            <person name="Bowers A."/>
        </authorList>
    </citation>
    <scope>NUCLEOTIDE SEQUENCE [LARGE SCALE GENOMIC DNA]</scope>
    <source>
        <strain evidence="8 9">AFS040105</strain>
    </source>
</reference>
<dbReference type="AlphaFoldDB" id="A0A2A8J2S7"/>
<evidence type="ECO:0000259" key="7">
    <source>
        <dbReference type="Pfam" id="PF04239"/>
    </source>
</evidence>
<dbReference type="Gene3D" id="3.30.240.20">
    <property type="entry name" value="bsu07140 like domains"/>
    <property type="match status" value="2"/>
</dbReference>
<dbReference type="Proteomes" id="UP000225766">
    <property type="component" value="Unassembled WGS sequence"/>
</dbReference>
<gene>
    <name evidence="8" type="ORF">COD19_21450</name>
</gene>
<dbReference type="Pfam" id="PF04239">
    <property type="entry name" value="DUF421"/>
    <property type="match status" value="1"/>
</dbReference>
<dbReference type="PANTHER" id="PTHR34582:SF5">
    <property type="entry name" value="UPF0702 TRANSMEMBRANE PROTEIN YETF"/>
    <property type="match status" value="1"/>
</dbReference>
<evidence type="ECO:0000256" key="1">
    <source>
        <dbReference type="ARBA" id="ARBA00004651"/>
    </source>
</evidence>
<sequence>MLLFLCNVSFFFILFLLSLKLLGKSALAQLTPHDFGAIIFLSYLAFQAIPVSGTLQAFLGMVVITCLHLLLTKLSLLNKLNRFILGHPIILIKHGDIIFENLQKSRYPIAELLSNLRVAGYPSVHEIEYAILEANGAISILPKRELVPLTPKDLNIDVTYAGLPIALIVDSQIQYDNLKLIHKDEKWLYKELKEKGITTIKNVAFASVQETDGSFAISLKNKKSP</sequence>
<evidence type="ECO:0000256" key="2">
    <source>
        <dbReference type="ARBA" id="ARBA00006448"/>
    </source>
</evidence>
<comment type="caution">
    <text evidence="8">The sequence shown here is derived from an EMBL/GenBank/DDBJ whole genome shotgun (WGS) entry which is preliminary data.</text>
</comment>
<dbReference type="PANTHER" id="PTHR34582">
    <property type="entry name" value="UPF0702 TRANSMEMBRANE PROTEIN YCAP"/>
    <property type="match status" value="1"/>
</dbReference>
<evidence type="ECO:0000313" key="9">
    <source>
        <dbReference type="Proteomes" id="UP000225766"/>
    </source>
</evidence>
<comment type="subcellular location">
    <subcellularLocation>
        <location evidence="1">Cell membrane</location>
        <topology evidence="1">Multi-pass membrane protein</topology>
    </subcellularLocation>
</comment>
<evidence type="ECO:0000256" key="6">
    <source>
        <dbReference type="ARBA" id="ARBA00023136"/>
    </source>
</evidence>
<proteinExistence type="inferred from homology"/>
<dbReference type="OrthoDB" id="9778331at2"/>
<evidence type="ECO:0000256" key="3">
    <source>
        <dbReference type="ARBA" id="ARBA00022475"/>
    </source>
</evidence>
<keyword evidence="3" id="KW-1003">Cell membrane</keyword>
<dbReference type="GO" id="GO:0005886">
    <property type="term" value="C:plasma membrane"/>
    <property type="evidence" value="ECO:0007669"/>
    <property type="project" value="UniProtKB-SubCell"/>
</dbReference>
<keyword evidence="6" id="KW-0472">Membrane</keyword>
<protein>
    <submittedName>
        <fullName evidence="8">DUF421 domain-containing protein</fullName>
    </submittedName>
</protein>
<dbReference type="InterPro" id="IPR007353">
    <property type="entry name" value="DUF421"/>
</dbReference>
<keyword evidence="5" id="KW-1133">Transmembrane helix</keyword>
<evidence type="ECO:0000256" key="4">
    <source>
        <dbReference type="ARBA" id="ARBA00022692"/>
    </source>
</evidence>
<evidence type="ECO:0000313" key="8">
    <source>
        <dbReference type="EMBL" id="PGT98774.1"/>
    </source>
</evidence>
<keyword evidence="4" id="KW-0812">Transmembrane</keyword>